<gene>
    <name evidence="3" type="ORF">SeMB42_g06500</name>
</gene>
<evidence type="ECO:0000256" key="1">
    <source>
        <dbReference type="SAM" id="MobiDB-lite"/>
    </source>
</evidence>
<evidence type="ECO:0000313" key="3">
    <source>
        <dbReference type="EMBL" id="TPX39046.1"/>
    </source>
</evidence>
<comment type="caution">
    <text evidence="3">The sequence shown here is derived from an EMBL/GenBank/DDBJ whole genome shotgun (WGS) entry which is preliminary data.</text>
</comment>
<dbReference type="Proteomes" id="UP000317494">
    <property type="component" value="Unassembled WGS sequence"/>
</dbReference>
<accession>A0A507CKS3</accession>
<evidence type="ECO:0000256" key="2">
    <source>
        <dbReference type="SAM" id="SignalP"/>
    </source>
</evidence>
<organism evidence="3 4">
    <name type="scientific">Synchytrium endobioticum</name>
    <dbReference type="NCBI Taxonomy" id="286115"/>
    <lineage>
        <taxon>Eukaryota</taxon>
        <taxon>Fungi</taxon>
        <taxon>Fungi incertae sedis</taxon>
        <taxon>Chytridiomycota</taxon>
        <taxon>Chytridiomycota incertae sedis</taxon>
        <taxon>Chytridiomycetes</taxon>
        <taxon>Synchytriales</taxon>
        <taxon>Synchytriaceae</taxon>
        <taxon>Synchytrium</taxon>
    </lineage>
</organism>
<sequence length="377" mass="40774">MGLFFKRPASRQILAVLLALYLAITSDRLGVARGHHPTVPSPPSSRPRLLGRDDASTGDGEFTSSAHSVPLLKTRQEVARMDGLPPVMISWQPGVQDVAPRRMLETDEPLHCPELIAHRPGTLRIRRGIASPSPSQIVTNERGRPSLLHRRHIPSRDGPSSSRVADNEDTVSELAVTILQHHEEPVLHDRSAFVNIISLFILSAVALTSYSFTFTTASLVGSGRSGLVGWRAVLRIVGATLPSAIASYAMKKTAIRIVTQLLRPLRVDVSRRTPFEAIASPSAAQLDLEAAEAVVAEGHNLEDAADESSESESEPLIRRSRETRSMLNGDTDSESSYVGRNGLVHGLLTKGRLAEGTPRLDAQQPPPREPSVSLTAG</sequence>
<dbReference type="VEuPathDB" id="FungiDB:SeMB42_g06500"/>
<dbReference type="EMBL" id="QEAN01000370">
    <property type="protein sequence ID" value="TPX39046.1"/>
    <property type="molecule type" value="Genomic_DNA"/>
</dbReference>
<proteinExistence type="predicted"/>
<feature type="region of interest" description="Disordered" evidence="1">
    <location>
        <begin position="301"/>
        <end position="377"/>
    </location>
</feature>
<feature type="region of interest" description="Disordered" evidence="1">
    <location>
        <begin position="133"/>
        <end position="167"/>
    </location>
</feature>
<evidence type="ECO:0000313" key="4">
    <source>
        <dbReference type="Proteomes" id="UP000317494"/>
    </source>
</evidence>
<feature type="signal peptide" evidence="2">
    <location>
        <begin position="1"/>
        <end position="34"/>
    </location>
</feature>
<feature type="compositionally biased region" description="Basic and acidic residues" evidence="1">
    <location>
        <begin position="315"/>
        <end position="324"/>
    </location>
</feature>
<feature type="region of interest" description="Disordered" evidence="1">
    <location>
        <begin position="33"/>
        <end position="68"/>
    </location>
</feature>
<keyword evidence="4" id="KW-1185">Reference proteome</keyword>
<name>A0A507CKS3_9FUNG</name>
<feature type="chain" id="PRO_5021358762" evidence="2">
    <location>
        <begin position="35"/>
        <end position="377"/>
    </location>
</feature>
<feature type="compositionally biased region" description="Polar residues" evidence="1">
    <location>
        <begin position="325"/>
        <end position="338"/>
    </location>
</feature>
<reference evidence="3 4" key="1">
    <citation type="journal article" date="2019" name="Sci. Rep.">
        <title>Comparative genomics of chytrid fungi reveal insights into the obligate biotrophic and pathogenic lifestyle of Synchytrium endobioticum.</title>
        <authorList>
            <person name="van de Vossenberg B.T.L.H."/>
            <person name="Warris S."/>
            <person name="Nguyen H.D.T."/>
            <person name="van Gent-Pelzer M.P.E."/>
            <person name="Joly D.L."/>
            <person name="van de Geest H.C."/>
            <person name="Bonants P.J.M."/>
            <person name="Smith D.S."/>
            <person name="Levesque C.A."/>
            <person name="van der Lee T.A.J."/>
        </authorList>
    </citation>
    <scope>NUCLEOTIDE SEQUENCE [LARGE SCALE GENOMIC DNA]</scope>
    <source>
        <strain evidence="3 4">MB42</strain>
    </source>
</reference>
<keyword evidence="2" id="KW-0732">Signal</keyword>
<protein>
    <submittedName>
        <fullName evidence="3">Uncharacterized protein</fullName>
    </submittedName>
</protein>
<dbReference type="AlphaFoldDB" id="A0A507CKS3"/>
<feature type="compositionally biased region" description="Acidic residues" evidence="1">
    <location>
        <begin position="303"/>
        <end position="313"/>
    </location>
</feature>